<accession>A0A174QG79</accession>
<proteinExistence type="predicted"/>
<reference evidence="1 2" key="1">
    <citation type="submission" date="2015-09" db="EMBL/GenBank/DDBJ databases">
        <authorList>
            <consortium name="Pathogen Informatics"/>
        </authorList>
    </citation>
    <scope>NUCLEOTIDE SEQUENCE [LARGE SCALE GENOMIC DNA]</scope>
    <source>
        <strain evidence="1 2">2789STDY5834946</strain>
    </source>
</reference>
<dbReference type="RefSeq" id="WP_055255922.1">
    <property type="nucleotide sequence ID" value="NZ_CZBL01000002.1"/>
</dbReference>
<dbReference type="EMBL" id="CZBL01000002">
    <property type="protein sequence ID" value="CUP69725.1"/>
    <property type="molecule type" value="Genomic_DNA"/>
</dbReference>
<name>A0A174QG79_9BACE</name>
<evidence type="ECO:0000313" key="2">
    <source>
        <dbReference type="Proteomes" id="UP000095725"/>
    </source>
</evidence>
<organism evidence="1 2">
    <name type="scientific">Bacteroides caccae</name>
    <dbReference type="NCBI Taxonomy" id="47678"/>
    <lineage>
        <taxon>Bacteria</taxon>
        <taxon>Pseudomonadati</taxon>
        <taxon>Bacteroidota</taxon>
        <taxon>Bacteroidia</taxon>
        <taxon>Bacteroidales</taxon>
        <taxon>Bacteroidaceae</taxon>
        <taxon>Bacteroides</taxon>
    </lineage>
</organism>
<dbReference type="Proteomes" id="UP000095725">
    <property type="component" value="Unassembled WGS sequence"/>
</dbReference>
<evidence type="ECO:0000313" key="1">
    <source>
        <dbReference type="EMBL" id="CUP69725.1"/>
    </source>
</evidence>
<sequence length="108" mass="12387">MNKIANIQPNGIKSLSKKRDYRLIVDGKFNVKAIMQRAWVYVRNYGYSLKSALRTSWIDAHLKMDEYFAEQDMHKAAAEGTLFPKKNLSLSDFYSDPCGNLAMGYVTK</sequence>
<protein>
    <submittedName>
        <fullName evidence="1">Uncharacterized protein</fullName>
    </submittedName>
</protein>
<gene>
    <name evidence="1" type="ORF">ERS852558_00800</name>
</gene>
<dbReference type="AlphaFoldDB" id="A0A174QG79"/>